<feature type="active site" evidence="4">
    <location>
        <position position="19"/>
    </location>
</feature>
<evidence type="ECO:0000313" key="7">
    <source>
        <dbReference type="EMBL" id="PIS05519.1"/>
    </source>
</evidence>
<dbReference type="EC" id="3.6.1.7" evidence="2 4"/>
<dbReference type="EMBL" id="PEZZ01000004">
    <property type="protein sequence ID" value="PIS05519.1"/>
    <property type="molecule type" value="Genomic_DNA"/>
</dbReference>
<dbReference type="InterPro" id="IPR017968">
    <property type="entry name" value="Acylphosphatase_CS"/>
</dbReference>
<sequence length="92" mass="10385">MNKRLKITIEGEVQGVSFRYYAKAEADSLGLQGYIKNLPDGSVYVEVEGSDNALSKFVTWCHDGPKHAQVREINVDSVSELKGFKEFEIQFQ</sequence>
<accession>A0A2H0W2C5</accession>
<gene>
    <name evidence="7" type="ORF">COT81_00700</name>
</gene>
<dbReference type="InterPro" id="IPR001792">
    <property type="entry name" value="Acylphosphatase-like_dom"/>
</dbReference>
<dbReference type="PROSITE" id="PS51160">
    <property type="entry name" value="ACYLPHOSPHATASE_3"/>
    <property type="match status" value="1"/>
</dbReference>
<feature type="active site" evidence="4">
    <location>
        <position position="37"/>
    </location>
</feature>
<dbReference type="PANTHER" id="PTHR47268:SF4">
    <property type="entry name" value="ACYLPHOSPHATASE"/>
    <property type="match status" value="1"/>
</dbReference>
<dbReference type="PROSITE" id="PS00150">
    <property type="entry name" value="ACYLPHOSPHATASE_1"/>
    <property type="match status" value="1"/>
</dbReference>
<evidence type="ECO:0000313" key="8">
    <source>
        <dbReference type="Proteomes" id="UP000230935"/>
    </source>
</evidence>
<reference evidence="8" key="1">
    <citation type="submission" date="2017-09" db="EMBL/GenBank/DDBJ databases">
        <title>Depth-based differentiation of microbial function through sediment-hosted aquifers and enrichment of novel symbionts in the deep terrestrial subsurface.</title>
        <authorList>
            <person name="Probst A.J."/>
            <person name="Ladd B."/>
            <person name="Jarett J.K."/>
            <person name="Geller-Mcgrath D.E."/>
            <person name="Sieber C.M.K."/>
            <person name="Emerson J.B."/>
            <person name="Anantharaman K."/>
            <person name="Thomas B.C."/>
            <person name="Malmstrom R."/>
            <person name="Stieglmeier M."/>
            <person name="Klingl A."/>
            <person name="Woyke T."/>
            <person name="Ryan C.M."/>
            <person name="Banfield J.F."/>
        </authorList>
    </citation>
    <scope>NUCLEOTIDE SEQUENCE [LARGE SCALE GENOMIC DNA]</scope>
</reference>
<feature type="domain" description="Acylphosphatase-like" evidence="6">
    <location>
        <begin position="4"/>
        <end position="91"/>
    </location>
</feature>
<organism evidence="7 8">
    <name type="scientific">Candidatus Buchananbacteria bacterium CG10_big_fil_rev_8_21_14_0_10_42_9</name>
    <dbReference type="NCBI Taxonomy" id="1974526"/>
    <lineage>
        <taxon>Bacteria</taxon>
        <taxon>Candidatus Buchananiibacteriota</taxon>
    </lineage>
</organism>
<comment type="similarity">
    <text evidence="1 5">Belongs to the acylphosphatase family.</text>
</comment>
<comment type="caution">
    <text evidence="7">The sequence shown here is derived from an EMBL/GenBank/DDBJ whole genome shotgun (WGS) entry which is preliminary data.</text>
</comment>
<keyword evidence="4" id="KW-0378">Hydrolase</keyword>
<dbReference type="Pfam" id="PF00708">
    <property type="entry name" value="Acylphosphatase"/>
    <property type="match status" value="1"/>
</dbReference>
<proteinExistence type="inferred from homology"/>
<evidence type="ECO:0000256" key="3">
    <source>
        <dbReference type="ARBA" id="ARBA00047645"/>
    </source>
</evidence>
<dbReference type="PANTHER" id="PTHR47268">
    <property type="entry name" value="ACYLPHOSPHATASE"/>
    <property type="match status" value="1"/>
</dbReference>
<evidence type="ECO:0000256" key="1">
    <source>
        <dbReference type="ARBA" id="ARBA00005614"/>
    </source>
</evidence>
<evidence type="ECO:0000256" key="2">
    <source>
        <dbReference type="ARBA" id="ARBA00012150"/>
    </source>
</evidence>
<dbReference type="Proteomes" id="UP000230935">
    <property type="component" value="Unassembled WGS sequence"/>
</dbReference>
<evidence type="ECO:0000259" key="6">
    <source>
        <dbReference type="PROSITE" id="PS51160"/>
    </source>
</evidence>
<dbReference type="SUPFAM" id="SSF54975">
    <property type="entry name" value="Acylphosphatase/BLUF domain-like"/>
    <property type="match status" value="1"/>
</dbReference>
<dbReference type="PRINTS" id="PR00112">
    <property type="entry name" value="ACYLPHPHTASE"/>
</dbReference>
<dbReference type="AlphaFoldDB" id="A0A2H0W2C5"/>
<dbReference type="InterPro" id="IPR036046">
    <property type="entry name" value="Acylphosphatase-like_dom_sf"/>
</dbReference>
<dbReference type="Gene3D" id="3.30.70.100">
    <property type="match status" value="1"/>
</dbReference>
<protein>
    <recommendedName>
        <fullName evidence="2 4">acylphosphatase</fullName>
        <ecNumber evidence="2 4">3.6.1.7</ecNumber>
    </recommendedName>
</protein>
<evidence type="ECO:0000256" key="4">
    <source>
        <dbReference type="PROSITE-ProRule" id="PRU00520"/>
    </source>
</evidence>
<name>A0A2H0W2C5_9BACT</name>
<dbReference type="GO" id="GO:0003998">
    <property type="term" value="F:acylphosphatase activity"/>
    <property type="evidence" value="ECO:0007669"/>
    <property type="project" value="UniProtKB-EC"/>
</dbReference>
<evidence type="ECO:0000256" key="5">
    <source>
        <dbReference type="RuleBase" id="RU004168"/>
    </source>
</evidence>
<comment type="catalytic activity">
    <reaction evidence="3 4">
        <text>an acyl phosphate + H2O = a carboxylate + phosphate + H(+)</text>
        <dbReference type="Rhea" id="RHEA:14965"/>
        <dbReference type="ChEBI" id="CHEBI:15377"/>
        <dbReference type="ChEBI" id="CHEBI:15378"/>
        <dbReference type="ChEBI" id="CHEBI:29067"/>
        <dbReference type="ChEBI" id="CHEBI:43474"/>
        <dbReference type="ChEBI" id="CHEBI:59918"/>
        <dbReference type="EC" id="3.6.1.7"/>
    </reaction>
</comment>
<dbReference type="InterPro" id="IPR020456">
    <property type="entry name" value="Acylphosphatase"/>
</dbReference>